<dbReference type="OMA" id="EVEMELW"/>
<evidence type="ECO:0000313" key="1">
    <source>
        <dbReference type="EMBL" id="CRG82740.1"/>
    </source>
</evidence>
<proteinExistence type="predicted"/>
<evidence type="ECO:0000313" key="2">
    <source>
        <dbReference type="Proteomes" id="UP000054383"/>
    </source>
</evidence>
<name>A0A0U1LK72_TALIS</name>
<dbReference type="STRING" id="28573.A0A0U1LK72"/>
<organism evidence="1 2">
    <name type="scientific">Talaromyces islandicus</name>
    <name type="common">Penicillium islandicum</name>
    <dbReference type="NCBI Taxonomy" id="28573"/>
    <lineage>
        <taxon>Eukaryota</taxon>
        <taxon>Fungi</taxon>
        <taxon>Dikarya</taxon>
        <taxon>Ascomycota</taxon>
        <taxon>Pezizomycotina</taxon>
        <taxon>Eurotiomycetes</taxon>
        <taxon>Eurotiomycetidae</taxon>
        <taxon>Eurotiales</taxon>
        <taxon>Trichocomaceae</taxon>
        <taxon>Talaromyces</taxon>
        <taxon>Talaromyces sect. Islandici</taxon>
    </lineage>
</organism>
<dbReference type="OrthoDB" id="432970at2759"/>
<dbReference type="AlphaFoldDB" id="A0A0U1LK72"/>
<protein>
    <submittedName>
        <fullName evidence="1">Uncharacterized protein</fullName>
    </submittedName>
</protein>
<sequence length="466" mass="52117">MPPPPSLEDLAVYFFSLPHPRFTHDGVENHYHFSISPAAYADPDDDIVQVVKVAHNFTHIGGPMQLRVLPLKKKVDTVLRFLFISFLTGLPTKLNDEIQLAIRELGGFAGFSKNISSTIISNGGSGGYGDGTSRLIRLTLAEDRKVAPFSWSTDDAELAQAMSMRLHEFAGLIYRIHPLLNVRLADERDNRAAMITYIAFQHSLIRGIKKHTTDVLRDTSATFSRHEFDSVPPTPVTLAKRTLVTSVIEEEDENDSDVVEQPNKEVANAQAKLFNPDPDGEFPDPSTYYNTKAYRVKGACDLASSVNLILPEGKGSQNEAVSIIMPLRRLIITNRDNPHNLTLLLGPRFHSSALAQSLYASIRVKTALVPPIGSTLYNFFYFLDRGCPYRRPGPLSLAEQKTCSKVYSLLRFMKHKMGTLGRKVDEEEINEIMEVWAQEDKGEVEMELWKMAVGCLEQGLQPNLQC</sequence>
<accession>A0A0U1LK72</accession>
<gene>
    <name evidence="1" type="ORF">PISL3812_00085</name>
</gene>
<dbReference type="EMBL" id="CVMT01000001">
    <property type="protein sequence ID" value="CRG82740.1"/>
    <property type="molecule type" value="Genomic_DNA"/>
</dbReference>
<keyword evidence="2" id="KW-1185">Reference proteome</keyword>
<reference evidence="1 2" key="1">
    <citation type="submission" date="2015-04" db="EMBL/GenBank/DDBJ databases">
        <authorList>
            <person name="Syromyatnikov M.Y."/>
            <person name="Popov V.N."/>
        </authorList>
    </citation>
    <scope>NUCLEOTIDE SEQUENCE [LARGE SCALE GENOMIC DNA]</scope>
    <source>
        <strain evidence="1">WF-38-12</strain>
    </source>
</reference>
<dbReference type="Proteomes" id="UP000054383">
    <property type="component" value="Unassembled WGS sequence"/>
</dbReference>